<evidence type="ECO:0000256" key="7">
    <source>
        <dbReference type="RuleBase" id="RU364083"/>
    </source>
</evidence>
<keyword evidence="5 7" id="KW-1278">Translocase</keyword>
<dbReference type="SMART" id="SM00382">
    <property type="entry name" value="AAA"/>
    <property type="match status" value="1"/>
</dbReference>
<dbReference type="RefSeq" id="WP_106610654.1">
    <property type="nucleotide sequence ID" value="NZ_PYGJ01000033.1"/>
</dbReference>
<dbReference type="InterPro" id="IPR013611">
    <property type="entry name" value="Transp-assoc_OB_typ2"/>
</dbReference>
<dbReference type="SUPFAM" id="SSF52540">
    <property type="entry name" value="P-loop containing nucleoside triphosphate hydrolases"/>
    <property type="match status" value="1"/>
</dbReference>
<protein>
    <recommendedName>
        <fullName evidence="7">Spermidine/putrescine import ATP-binding protein PotA</fullName>
        <ecNumber evidence="7">7.6.2.11</ecNumber>
    </recommendedName>
</protein>
<keyword evidence="4 7" id="KW-0067">ATP-binding</keyword>
<dbReference type="NCBIfam" id="TIGR01187">
    <property type="entry name" value="potA"/>
    <property type="match status" value="1"/>
</dbReference>
<dbReference type="Pfam" id="PF00005">
    <property type="entry name" value="ABC_tran"/>
    <property type="match status" value="1"/>
</dbReference>
<keyword evidence="6 7" id="KW-0472">Membrane</keyword>
<keyword evidence="10" id="KW-1185">Reference proteome</keyword>
<dbReference type="GO" id="GO:0016887">
    <property type="term" value="F:ATP hydrolysis activity"/>
    <property type="evidence" value="ECO:0007669"/>
    <property type="project" value="InterPro"/>
</dbReference>
<dbReference type="InterPro" id="IPR003593">
    <property type="entry name" value="AAA+_ATPase"/>
</dbReference>
<dbReference type="InterPro" id="IPR005893">
    <property type="entry name" value="PotA-like"/>
</dbReference>
<feature type="domain" description="ABC transporter" evidence="8">
    <location>
        <begin position="10"/>
        <end position="240"/>
    </location>
</feature>
<dbReference type="InterPro" id="IPR050093">
    <property type="entry name" value="ABC_SmlMolc_Importer"/>
</dbReference>
<dbReference type="GO" id="GO:0005524">
    <property type="term" value="F:ATP binding"/>
    <property type="evidence" value="ECO:0007669"/>
    <property type="project" value="UniProtKB-KW"/>
</dbReference>
<evidence type="ECO:0000259" key="8">
    <source>
        <dbReference type="PROSITE" id="PS50893"/>
    </source>
</evidence>
<evidence type="ECO:0000256" key="3">
    <source>
        <dbReference type="ARBA" id="ARBA00022741"/>
    </source>
</evidence>
<keyword evidence="2 7" id="KW-1003">Cell membrane</keyword>
<name>A0A2P8EVK1_9RHOB</name>
<comment type="catalytic activity">
    <reaction evidence="7">
        <text>ATP + H2O + polyamine-[polyamine-binding protein]Side 1 = ADP + phosphate + polyamineSide 2 + [polyamine-binding protein]Side 1.</text>
        <dbReference type="EC" id="7.6.2.11"/>
    </reaction>
</comment>
<dbReference type="InterPro" id="IPR017871">
    <property type="entry name" value="ABC_transporter-like_CS"/>
</dbReference>
<dbReference type="FunFam" id="3.40.50.300:FF:000133">
    <property type="entry name" value="Spermidine/putrescine import ATP-binding protein PotA"/>
    <property type="match status" value="1"/>
</dbReference>
<keyword evidence="3 7" id="KW-0547">Nucleotide-binding</keyword>
<accession>A0A2P8EVK1</accession>
<comment type="caution">
    <text evidence="9">The sequence shown here is derived from an EMBL/GenBank/DDBJ whole genome shotgun (WGS) entry which is preliminary data.</text>
</comment>
<dbReference type="PANTHER" id="PTHR42781">
    <property type="entry name" value="SPERMIDINE/PUTRESCINE IMPORT ATP-BINDING PROTEIN POTA"/>
    <property type="match status" value="1"/>
</dbReference>
<dbReference type="OrthoDB" id="9802264at2"/>
<dbReference type="GO" id="GO:0015417">
    <property type="term" value="F:ABC-type polyamine transporter activity"/>
    <property type="evidence" value="ECO:0007669"/>
    <property type="project" value="UniProtKB-EC"/>
</dbReference>
<comment type="similarity">
    <text evidence="7">Belongs to the ABC transporter superfamily. Spermidine/putrescine importer (TC 3.A.1.11.1) family.</text>
</comment>
<dbReference type="Pfam" id="PF08402">
    <property type="entry name" value="TOBE_2"/>
    <property type="match status" value="1"/>
</dbReference>
<reference evidence="9 10" key="1">
    <citation type="submission" date="2018-03" db="EMBL/GenBank/DDBJ databases">
        <title>Genomic Encyclopedia of Archaeal and Bacterial Type Strains, Phase II (KMG-II): from individual species to whole genera.</title>
        <authorList>
            <person name="Goeker M."/>
        </authorList>
    </citation>
    <scope>NUCLEOTIDE SEQUENCE [LARGE SCALE GENOMIC DNA]</scope>
    <source>
        <strain evidence="9 10">DSM 100673</strain>
    </source>
</reference>
<sequence>MSSNAQSLPIDISNLCKAYGSVKALDDVSLNIAAGEFLTLLGPSGSGKTTLLMALAGFVRPDGGSLKFGGREMIATPPHKRGLGMVFQSYALFPFMTVAENVAYPLKIRGVSKSDQKTQAERALDTVQLGGYGDRRITQLSGGQRQRVALARAMVFEPQIILMDEPLSALDKKLREHMQIELKALHEKLDATVVYVTHDQREALTMSDRIAVVNHGRIEQIETPERLYRQPHSFFVADFIGESISAPVNVANDRAQLGERVLKSDLPIAQGRGGHRLVIRPELLEVTAGAVPETANDLSGRVKDIIYQGDSVLVIVQHDSAGEINLRVPSNRAGQTGLPSKGEQIGLALHPEDTIIVPEHVA</sequence>
<dbReference type="PROSITE" id="PS50893">
    <property type="entry name" value="ABC_TRANSPORTER_2"/>
    <property type="match status" value="1"/>
</dbReference>
<evidence type="ECO:0000256" key="5">
    <source>
        <dbReference type="ARBA" id="ARBA00022967"/>
    </source>
</evidence>
<comment type="function">
    <text evidence="7">Part of the ABC transporter complex PotABCD involved in spermidine/putrescine import. Responsible for energy coupling to the transport system.</text>
</comment>
<dbReference type="GO" id="GO:0015847">
    <property type="term" value="P:putrescine transport"/>
    <property type="evidence" value="ECO:0007669"/>
    <property type="project" value="UniProtKB-ARBA"/>
</dbReference>
<organism evidence="9 10">
    <name type="scientific">Shimia abyssi</name>
    <dbReference type="NCBI Taxonomy" id="1662395"/>
    <lineage>
        <taxon>Bacteria</taxon>
        <taxon>Pseudomonadati</taxon>
        <taxon>Pseudomonadota</taxon>
        <taxon>Alphaproteobacteria</taxon>
        <taxon>Rhodobacterales</taxon>
        <taxon>Roseobacteraceae</taxon>
    </lineage>
</organism>
<evidence type="ECO:0000256" key="1">
    <source>
        <dbReference type="ARBA" id="ARBA00022448"/>
    </source>
</evidence>
<dbReference type="SUPFAM" id="SSF50331">
    <property type="entry name" value="MOP-like"/>
    <property type="match status" value="1"/>
</dbReference>
<dbReference type="GO" id="GO:0043190">
    <property type="term" value="C:ATP-binding cassette (ABC) transporter complex"/>
    <property type="evidence" value="ECO:0007669"/>
    <property type="project" value="InterPro"/>
</dbReference>
<dbReference type="AlphaFoldDB" id="A0A2P8EVK1"/>
<dbReference type="InterPro" id="IPR003439">
    <property type="entry name" value="ABC_transporter-like_ATP-bd"/>
</dbReference>
<dbReference type="PANTHER" id="PTHR42781:SF4">
    <property type="entry name" value="SPERMIDINE_PUTRESCINE IMPORT ATP-BINDING PROTEIN POTA"/>
    <property type="match status" value="1"/>
</dbReference>
<dbReference type="PROSITE" id="PS00211">
    <property type="entry name" value="ABC_TRANSPORTER_1"/>
    <property type="match status" value="1"/>
</dbReference>
<evidence type="ECO:0000256" key="4">
    <source>
        <dbReference type="ARBA" id="ARBA00022840"/>
    </source>
</evidence>
<evidence type="ECO:0000256" key="2">
    <source>
        <dbReference type="ARBA" id="ARBA00022475"/>
    </source>
</evidence>
<evidence type="ECO:0000313" key="9">
    <source>
        <dbReference type="EMBL" id="PSL13478.1"/>
    </source>
</evidence>
<dbReference type="EC" id="7.6.2.11" evidence="7"/>
<dbReference type="InterPro" id="IPR008995">
    <property type="entry name" value="Mo/tungstate-bd_C_term_dom"/>
</dbReference>
<dbReference type="Proteomes" id="UP000240418">
    <property type="component" value="Unassembled WGS sequence"/>
</dbReference>
<dbReference type="EMBL" id="PYGJ01000033">
    <property type="protein sequence ID" value="PSL13478.1"/>
    <property type="molecule type" value="Genomic_DNA"/>
</dbReference>
<dbReference type="Gene3D" id="3.40.50.300">
    <property type="entry name" value="P-loop containing nucleotide triphosphate hydrolases"/>
    <property type="match status" value="1"/>
</dbReference>
<gene>
    <name evidence="7" type="primary">potA</name>
    <name evidence="9" type="ORF">CLV88_1334</name>
</gene>
<evidence type="ECO:0000256" key="6">
    <source>
        <dbReference type="ARBA" id="ARBA00023136"/>
    </source>
</evidence>
<proteinExistence type="inferred from homology"/>
<evidence type="ECO:0000313" key="10">
    <source>
        <dbReference type="Proteomes" id="UP000240418"/>
    </source>
</evidence>
<keyword evidence="1 7" id="KW-0813">Transport</keyword>
<dbReference type="InterPro" id="IPR027417">
    <property type="entry name" value="P-loop_NTPase"/>
</dbReference>
<comment type="subunit">
    <text evidence="7">The complex is composed of two ATP-binding proteins (PotA), two transmembrane proteins (PotB and PotC) and a solute-binding protein (PotD).</text>
</comment>